<comment type="subcellular location">
    <subcellularLocation>
        <location evidence="1">Cell membrane</location>
        <topology evidence="1">Multi-pass membrane protein</topology>
    </subcellularLocation>
</comment>
<dbReference type="Gene3D" id="1.20.1560.10">
    <property type="entry name" value="ABC transporter type 1, transmembrane domain"/>
    <property type="match status" value="1"/>
</dbReference>
<dbReference type="Gene3D" id="3.40.50.300">
    <property type="entry name" value="P-loop containing nucleotide triphosphate hydrolases"/>
    <property type="match status" value="1"/>
</dbReference>
<evidence type="ECO:0000313" key="10">
    <source>
        <dbReference type="EMBL" id="MBP2624001.1"/>
    </source>
</evidence>
<feature type="transmembrane region" description="Helical" evidence="7">
    <location>
        <begin position="55"/>
        <end position="75"/>
    </location>
</feature>
<evidence type="ECO:0000259" key="9">
    <source>
        <dbReference type="PROSITE" id="PS50929"/>
    </source>
</evidence>
<dbReference type="PROSITE" id="PS50893">
    <property type="entry name" value="ABC_TRANSPORTER_2"/>
    <property type="match status" value="1"/>
</dbReference>
<dbReference type="Pfam" id="PF00005">
    <property type="entry name" value="ABC_tran"/>
    <property type="match status" value="1"/>
</dbReference>
<dbReference type="RefSeq" id="WP_245335177.1">
    <property type="nucleotide sequence ID" value="NZ_PRDG01000005.1"/>
</dbReference>
<sequence length="575" mass="64639">MINRIQVIFGLTRVGAKNLCRSCLVSFLAFCGQLLPMFVFMFYLQGLLSAKLPAFWLFLLLVLGAVLLLYGVIYWDYNSTYTLTYQESGNIRRDIAQTLQDLPLSYFSNHDLSDLSQTLMSDVERLEHAMSHALAKTLGFLLFFVLMAIFLLLGQPLLGLAILLPILLSAGLLLLSKGLQKRETARYWRQLRENSESFQEAIDLQEEIKAYNLSQHLAQSLYQQMDKSEKIHLRSEIMQGLPVMLSGIILRFSLALLVMVGSLLLARGQVSLLYFIGYLLANIKIIDGVEGIYLNIAEILYTDSAIKRIRDLRAQVAPKGRDFDLTSFDIEVRDLHFSYKKDQEVIKGLSFVARQNEVTALVGPSGCGKTTLLRLISRLYDYQKGQILIGGQELGDLNPGRLFDYISIVFQEVSLFNSSVLENIRLGRPTASDQEVMEAAKKANCQDFIERLPQGYHTLIGENGAKLSGGERQRISIARAILKQAPIVILDEITSSLDIENEKAIQDSLSHLLRDRTVLIISHRLKSIENADQIVVLADGQLDGAGKHQELLASSPVYQELVETAQLIEDFKYHS</sequence>
<dbReference type="InterPro" id="IPR039421">
    <property type="entry name" value="Type_1_exporter"/>
</dbReference>
<dbReference type="PANTHER" id="PTHR24221">
    <property type="entry name" value="ATP-BINDING CASSETTE SUB-FAMILY B"/>
    <property type="match status" value="1"/>
</dbReference>
<dbReference type="Pfam" id="PF00664">
    <property type="entry name" value="ABC_membrane"/>
    <property type="match status" value="1"/>
</dbReference>
<evidence type="ECO:0000256" key="2">
    <source>
        <dbReference type="ARBA" id="ARBA00022692"/>
    </source>
</evidence>
<evidence type="ECO:0000256" key="6">
    <source>
        <dbReference type="ARBA" id="ARBA00023136"/>
    </source>
</evidence>
<dbReference type="GO" id="GO:0005524">
    <property type="term" value="F:ATP binding"/>
    <property type="evidence" value="ECO:0007669"/>
    <property type="project" value="UniProtKB-KW"/>
</dbReference>
<keyword evidence="2 7" id="KW-0812">Transmembrane</keyword>
<evidence type="ECO:0000313" key="11">
    <source>
        <dbReference type="Proteomes" id="UP001519296"/>
    </source>
</evidence>
<dbReference type="InterPro" id="IPR011527">
    <property type="entry name" value="ABC1_TM_dom"/>
</dbReference>
<dbReference type="InterPro" id="IPR036640">
    <property type="entry name" value="ABC1_TM_sf"/>
</dbReference>
<gene>
    <name evidence="10" type="ORF">C4K46_08625</name>
</gene>
<evidence type="ECO:0000256" key="7">
    <source>
        <dbReference type="SAM" id="Phobius"/>
    </source>
</evidence>
<keyword evidence="4 10" id="KW-0067">ATP-binding</keyword>
<evidence type="ECO:0000256" key="5">
    <source>
        <dbReference type="ARBA" id="ARBA00022989"/>
    </source>
</evidence>
<dbReference type="EMBL" id="PRDG01000005">
    <property type="protein sequence ID" value="MBP2624001.1"/>
    <property type="molecule type" value="Genomic_DNA"/>
</dbReference>
<protein>
    <submittedName>
        <fullName evidence="10">ABC transporter ATP-binding protein</fullName>
    </submittedName>
</protein>
<dbReference type="InterPro" id="IPR003593">
    <property type="entry name" value="AAA+_ATPase"/>
</dbReference>
<keyword evidence="3" id="KW-0547">Nucleotide-binding</keyword>
<feature type="transmembrane region" description="Helical" evidence="7">
    <location>
        <begin position="157"/>
        <end position="176"/>
    </location>
</feature>
<feature type="transmembrane region" description="Helical" evidence="7">
    <location>
        <begin position="243"/>
        <end position="266"/>
    </location>
</feature>
<dbReference type="PROSITE" id="PS50929">
    <property type="entry name" value="ABC_TM1F"/>
    <property type="match status" value="1"/>
</dbReference>
<dbReference type="InterPro" id="IPR027417">
    <property type="entry name" value="P-loop_NTPase"/>
</dbReference>
<dbReference type="InterPro" id="IPR017871">
    <property type="entry name" value="ABC_transporter-like_CS"/>
</dbReference>
<evidence type="ECO:0000259" key="8">
    <source>
        <dbReference type="PROSITE" id="PS50893"/>
    </source>
</evidence>
<name>A0ABS5B583_9STRE</name>
<accession>A0ABS5B583</accession>
<evidence type="ECO:0000256" key="4">
    <source>
        <dbReference type="ARBA" id="ARBA00022840"/>
    </source>
</evidence>
<keyword evidence="6 7" id="KW-0472">Membrane</keyword>
<feature type="domain" description="ABC transmembrane type-1" evidence="9">
    <location>
        <begin position="22"/>
        <end position="281"/>
    </location>
</feature>
<reference evidence="10 11" key="1">
    <citation type="submission" date="2018-02" db="EMBL/GenBank/DDBJ databases">
        <title>Draft genome sequence of Streptococcus oricebi CCUG 70868T type strain.</title>
        <authorList>
            <person name="Mendez V."/>
            <person name="Salva-Serra F."/>
            <person name="Jaen-Luchoro D."/>
            <person name="Gonzales-Siles L."/>
            <person name="Karlsson R."/>
            <person name="Engstrom-Jakobsson H."/>
            <person name="Busquets A."/>
            <person name="Gomila M."/>
            <person name="Pineiro-Iglesias B."/>
            <person name="Bennasar-Figueras A."/>
            <person name="Seeger M."/>
            <person name="Moore E."/>
        </authorList>
    </citation>
    <scope>NUCLEOTIDE SEQUENCE [LARGE SCALE GENOMIC DNA]</scope>
    <source>
        <strain evidence="10 11">CCUG 70868</strain>
    </source>
</reference>
<feature type="transmembrane region" description="Helical" evidence="7">
    <location>
        <begin position="23"/>
        <end position="43"/>
    </location>
</feature>
<dbReference type="SMART" id="SM00382">
    <property type="entry name" value="AAA"/>
    <property type="match status" value="1"/>
</dbReference>
<proteinExistence type="predicted"/>
<keyword evidence="5 7" id="KW-1133">Transmembrane helix</keyword>
<evidence type="ECO:0000256" key="3">
    <source>
        <dbReference type="ARBA" id="ARBA00022741"/>
    </source>
</evidence>
<dbReference type="Proteomes" id="UP001519296">
    <property type="component" value="Unassembled WGS sequence"/>
</dbReference>
<keyword evidence="11" id="KW-1185">Reference proteome</keyword>
<evidence type="ECO:0000256" key="1">
    <source>
        <dbReference type="ARBA" id="ARBA00004651"/>
    </source>
</evidence>
<dbReference type="PANTHER" id="PTHR24221:SF397">
    <property type="entry name" value="ABC TRANSPORTER, ATP-BINDING TRANSMEMBRANE PROTEIN"/>
    <property type="match status" value="1"/>
</dbReference>
<feature type="transmembrane region" description="Helical" evidence="7">
    <location>
        <begin position="133"/>
        <end position="151"/>
    </location>
</feature>
<dbReference type="InterPro" id="IPR003439">
    <property type="entry name" value="ABC_transporter-like_ATP-bd"/>
</dbReference>
<organism evidence="10 11">
    <name type="scientific">Streptococcus oricebi</name>
    <dbReference type="NCBI Taxonomy" id="1547447"/>
    <lineage>
        <taxon>Bacteria</taxon>
        <taxon>Bacillati</taxon>
        <taxon>Bacillota</taxon>
        <taxon>Bacilli</taxon>
        <taxon>Lactobacillales</taxon>
        <taxon>Streptococcaceae</taxon>
        <taxon>Streptococcus</taxon>
    </lineage>
</organism>
<comment type="caution">
    <text evidence="10">The sequence shown here is derived from an EMBL/GenBank/DDBJ whole genome shotgun (WGS) entry which is preliminary data.</text>
</comment>
<dbReference type="SUPFAM" id="SSF52540">
    <property type="entry name" value="P-loop containing nucleoside triphosphate hydrolases"/>
    <property type="match status" value="1"/>
</dbReference>
<dbReference type="SUPFAM" id="SSF90123">
    <property type="entry name" value="ABC transporter transmembrane region"/>
    <property type="match status" value="1"/>
</dbReference>
<feature type="domain" description="ABC transporter" evidence="8">
    <location>
        <begin position="330"/>
        <end position="564"/>
    </location>
</feature>
<dbReference type="PROSITE" id="PS00211">
    <property type="entry name" value="ABC_TRANSPORTER_1"/>
    <property type="match status" value="1"/>
</dbReference>